<evidence type="ECO:0000313" key="2">
    <source>
        <dbReference type="Proteomes" id="UP001500620"/>
    </source>
</evidence>
<dbReference type="InterPro" id="IPR011717">
    <property type="entry name" value="TPR-4"/>
</dbReference>
<evidence type="ECO:0008006" key="3">
    <source>
        <dbReference type="Google" id="ProtNLM"/>
    </source>
</evidence>
<reference evidence="2" key="1">
    <citation type="journal article" date="2019" name="Int. J. Syst. Evol. Microbiol.">
        <title>The Global Catalogue of Microorganisms (GCM) 10K type strain sequencing project: providing services to taxonomists for standard genome sequencing and annotation.</title>
        <authorList>
            <consortium name="The Broad Institute Genomics Platform"/>
            <consortium name="The Broad Institute Genome Sequencing Center for Infectious Disease"/>
            <person name="Wu L."/>
            <person name="Ma J."/>
        </authorList>
    </citation>
    <scope>NUCLEOTIDE SEQUENCE [LARGE SCALE GENOMIC DNA]</scope>
    <source>
        <strain evidence="2">JCM 17441</strain>
    </source>
</reference>
<comment type="caution">
    <text evidence="1">The sequence shown here is derived from an EMBL/GenBank/DDBJ whole genome shotgun (WGS) entry which is preliminary data.</text>
</comment>
<dbReference type="Proteomes" id="UP001500620">
    <property type="component" value="Unassembled WGS sequence"/>
</dbReference>
<keyword evidence="2" id="KW-1185">Reference proteome</keyword>
<gene>
    <name evidence="1" type="ORF">GCM10022255_093090</name>
</gene>
<dbReference type="Pfam" id="PF07721">
    <property type="entry name" value="TPR_4"/>
    <property type="match status" value="3"/>
</dbReference>
<dbReference type="SUPFAM" id="SSF48452">
    <property type="entry name" value="TPR-like"/>
    <property type="match status" value="1"/>
</dbReference>
<name>A0ABP8DPQ9_9ACTN</name>
<dbReference type="Gene3D" id="1.25.40.10">
    <property type="entry name" value="Tetratricopeptide repeat domain"/>
    <property type="match status" value="1"/>
</dbReference>
<evidence type="ECO:0000313" key="1">
    <source>
        <dbReference type="EMBL" id="GAA4261236.1"/>
    </source>
</evidence>
<protein>
    <recommendedName>
        <fullName evidence="3">Tetratricopeptide repeat protein</fullName>
    </recommendedName>
</protein>
<dbReference type="InterPro" id="IPR011990">
    <property type="entry name" value="TPR-like_helical_dom_sf"/>
</dbReference>
<dbReference type="EMBL" id="BAABAT010000044">
    <property type="protein sequence ID" value="GAA4261236.1"/>
    <property type="molecule type" value="Genomic_DNA"/>
</dbReference>
<organism evidence="1 2">
    <name type="scientific">Dactylosporangium darangshiense</name>
    <dbReference type="NCBI Taxonomy" id="579108"/>
    <lineage>
        <taxon>Bacteria</taxon>
        <taxon>Bacillati</taxon>
        <taxon>Actinomycetota</taxon>
        <taxon>Actinomycetes</taxon>
        <taxon>Micromonosporales</taxon>
        <taxon>Micromonosporaceae</taxon>
        <taxon>Dactylosporangium</taxon>
    </lineage>
</organism>
<proteinExistence type="predicted"/>
<sequence>MRLWNAAPALATLLERQGQVDEALKVLTRSAFGEHAVFVNAVEQLADILAKHGREQQLREWVAGSGGEHAVFRLAVWLESLDRVDEAVEAMRPFAADGSPNVAAALAELLTRHGRADEAIEVLRPVPKLMGGDPEWLVGNLCKLLVERGRADEALAAIDELAEHSGGMSIELLFERVEVLARSGRVEQPIAELGAHPEGGTWYGASKPAGLLVLAGRPGEAIRTLESADDSAWTTAELAVLLIDQGRVEEALALFAPEEAPKSEEGRAFWRRFHREGRVAGIEPPRAADR</sequence>
<accession>A0ABP8DPQ9</accession>